<dbReference type="InterPro" id="IPR036047">
    <property type="entry name" value="F-box-like_dom_sf"/>
</dbReference>
<dbReference type="PANTHER" id="PTHR31672">
    <property type="entry name" value="BNACNNG10540D PROTEIN"/>
    <property type="match status" value="1"/>
</dbReference>
<dbReference type="HOGENOM" id="CLU_055525_1_0_1"/>
<dbReference type="Proteomes" id="UP000017836">
    <property type="component" value="Unassembled WGS sequence"/>
</dbReference>
<name>U5DBH0_AMBTC</name>
<feature type="domain" description="F-box" evidence="1">
    <location>
        <begin position="1"/>
        <end position="42"/>
    </location>
</feature>
<dbReference type="Pfam" id="PF08268">
    <property type="entry name" value="FBA_3"/>
    <property type="match status" value="1"/>
</dbReference>
<dbReference type="NCBIfam" id="TIGR01640">
    <property type="entry name" value="F_box_assoc_1"/>
    <property type="match status" value="1"/>
</dbReference>
<sequence length="377" mass="43421">MVILPDDVIIQILAALPVKSIGRFKAVSKSWKSLLSSYYFALTHCSLSTSQALCLLLQGPYNDQEMFYASAENFNEFCLCSSKKTGFQHQGLKWIACHNGIVCCLVLSKTQGSLFFIGNPLTQREFVALPKLKFQVRYSFGFYFDTINQKFKILAITGSEIGTYLIFDSSIGEWGFPRNQPPYDKYCRGWVLSVGSACYVYSPYTLYTQGIDHLMCFDMEREEWEIIHTPIWLTSSCSYEIQERDGPLCIIQVTLDEIAQAHIWVLLQEKKWVQLMKIDLGQFGFHKLKQLGVAFEELCIRPEFLIGHTLLLNIFTIGDHSELVPSWREQVGSWIVAYNRRSRKLGKMVQNARTRFFMYQPTLFTCKMEKDGKIHLG</sequence>
<dbReference type="InterPro" id="IPR050796">
    <property type="entry name" value="SCF_F-box_component"/>
</dbReference>
<evidence type="ECO:0000313" key="2">
    <source>
        <dbReference type="EMBL" id="ERN19879.1"/>
    </source>
</evidence>
<dbReference type="PANTHER" id="PTHR31672:SF13">
    <property type="entry name" value="F-BOX PROTEIN CPR30-LIKE"/>
    <property type="match status" value="1"/>
</dbReference>
<dbReference type="InterPro" id="IPR011043">
    <property type="entry name" value="Gal_Oxase/kelch_b-propeller"/>
</dbReference>
<gene>
    <name evidence="2" type="ORF">AMTR_s00071p00049570</name>
</gene>
<dbReference type="EMBL" id="KI392062">
    <property type="protein sequence ID" value="ERN19879.1"/>
    <property type="molecule type" value="Genomic_DNA"/>
</dbReference>
<dbReference type="PROSITE" id="PS50181">
    <property type="entry name" value="FBOX"/>
    <property type="match status" value="1"/>
</dbReference>
<dbReference type="AlphaFoldDB" id="U5DBH0"/>
<dbReference type="SUPFAM" id="SSF81383">
    <property type="entry name" value="F-box domain"/>
    <property type="match status" value="1"/>
</dbReference>
<dbReference type="Pfam" id="PF00646">
    <property type="entry name" value="F-box"/>
    <property type="match status" value="1"/>
</dbReference>
<dbReference type="SUPFAM" id="SSF50965">
    <property type="entry name" value="Galactose oxidase, central domain"/>
    <property type="match status" value="1"/>
</dbReference>
<reference evidence="3" key="1">
    <citation type="journal article" date="2013" name="Science">
        <title>The Amborella genome and the evolution of flowering plants.</title>
        <authorList>
            <consortium name="Amborella Genome Project"/>
        </authorList>
    </citation>
    <scope>NUCLEOTIDE SEQUENCE [LARGE SCALE GENOMIC DNA]</scope>
</reference>
<dbReference type="Gramene" id="ERN19879">
    <property type="protein sequence ID" value="ERN19879"/>
    <property type="gene ID" value="AMTR_s00071p00049570"/>
</dbReference>
<dbReference type="Gene3D" id="1.20.1280.50">
    <property type="match status" value="1"/>
</dbReference>
<dbReference type="InterPro" id="IPR017451">
    <property type="entry name" value="F-box-assoc_interact_dom"/>
</dbReference>
<proteinExistence type="predicted"/>
<protein>
    <recommendedName>
        <fullName evidence="1">F-box domain-containing protein</fullName>
    </recommendedName>
</protein>
<dbReference type="InterPro" id="IPR013187">
    <property type="entry name" value="F-box-assoc_dom_typ3"/>
</dbReference>
<evidence type="ECO:0000313" key="3">
    <source>
        <dbReference type="Proteomes" id="UP000017836"/>
    </source>
</evidence>
<evidence type="ECO:0000259" key="1">
    <source>
        <dbReference type="PROSITE" id="PS50181"/>
    </source>
</evidence>
<organism evidence="2 3">
    <name type="scientific">Amborella trichopoda</name>
    <dbReference type="NCBI Taxonomy" id="13333"/>
    <lineage>
        <taxon>Eukaryota</taxon>
        <taxon>Viridiplantae</taxon>
        <taxon>Streptophyta</taxon>
        <taxon>Embryophyta</taxon>
        <taxon>Tracheophyta</taxon>
        <taxon>Spermatophyta</taxon>
        <taxon>Magnoliopsida</taxon>
        <taxon>Amborellales</taxon>
        <taxon>Amborellaceae</taxon>
        <taxon>Amborella</taxon>
    </lineage>
</organism>
<dbReference type="InterPro" id="IPR001810">
    <property type="entry name" value="F-box_dom"/>
</dbReference>
<keyword evidence="3" id="KW-1185">Reference proteome</keyword>
<accession>U5DBH0</accession>
<dbReference type="OMA" id="KWIACHN"/>
<dbReference type="SMART" id="SM00256">
    <property type="entry name" value="FBOX"/>
    <property type="match status" value="1"/>
</dbReference>